<dbReference type="EMBL" id="CP089984">
    <property type="protein sequence ID" value="WXB13765.1"/>
    <property type="molecule type" value="Genomic_DNA"/>
</dbReference>
<evidence type="ECO:0000256" key="5">
    <source>
        <dbReference type="ARBA" id="ARBA00022692"/>
    </source>
</evidence>
<accession>A0ABZ2LTU8</accession>
<keyword evidence="5 10" id="KW-0812">Transmembrane</keyword>
<keyword evidence="4" id="KW-1003">Cell membrane</keyword>
<protein>
    <recommendedName>
        <fullName evidence="9">Multidrug-efflux transporter</fullName>
    </recommendedName>
</protein>
<sequence>MATAPISQVTTTTIDFDANRYKTILWLAMPTVFAMLSQSFVNEIDVFFFAHLPHPESSNGQAALFPSLIIVWLFGGSLSALSVGTQALAARRFAEGDHRGAGAVLTNATFFCVAMGAIFTVAGYLAIPHILGFMLKNQGVLTTATAYARWRLLGVISMATTMAVKSFFDGIGRTYVHLVAALVMNVFNVLFCWMFIFGKLGAPRMGAPGAGLGAFLATWIGLFIMLWFTRQIRNDFKPFHRSDLSAKLNWDILKLSIPAALANIIMMGGFALFSKVVGKLDETDAGAAGAITEAVNGAATTDIVAILKLTFTACIAFGTATATLVGQSLGARRPDDASAFGWASVRLGLVLFGLIGLCEGALFTPQLLHFLSHSPAVREAAMLPMRMMGIMTPIIAVAMILSEALFGAGNPKFVAVAQFLLVFFCLLPVSYVLGIVLHLGLLGIWMAACIYAGLAAVVMTLKFRAGAWKKIRL</sequence>
<dbReference type="PIRSF" id="PIRSF006603">
    <property type="entry name" value="DinF"/>
    <property type="match status" value="1"/>
</dbReference>
<dbReference type="CDD" id="cd13133">
    <property type="entry name" value="MATE_like_7"/>
    <property type="match status" value="1"/>
</dbReference>
<organism evidence="11 12">
    <name type="scientific">Pendulispora albinea</name>
    <dbReference type="NCBI Taxonomy" id="2741071"/>
    <lineage>
        <taxon>Bacteria</taxon>
        <taxon>Pseudomonadati</taxon>
        <taxon>Myxococcota</taxon>
        <taxon>Myxococcia</taxon>
        <taxon>Myxococcales</taxon>
        <taxon>Sorangiineae</taxon>
        <taxon>Pendulisporaceae</taxon>
        <taxon>Pendulispora</taxon>
    </lineage>
</organism>
<evidence type="ECO:0000256" key="3">
    <source>
        <dbReference type="ARBA" id="ARBA00022449"/>
    </source>
</evidence>
<feature type="transmembrane region" description="Helical" evidence="10">
    <location>
        <begin position="303"/>
        <end position="326"/>
    </location>
</feature>
<evidence type="ECO:0000256" key="6">
    <source>
        <dbReference type="ARBA" id="ARBA00022989"/>
    </source>
</evidence>
<evidence type="ECO:0000256" key="2">
    <source>
        <dbReference type="ARBA" id="ARBA00022448"/>
    </source>
</evidence>
<gene>
    <name evidence="11" type="ORF">LZC94_38760</name>
</gene>
<evidence type="ECO:0000256" key="10">
    <source>
        <dbReference type="SAM" id="Phobius"/>
    </source>
</evidence>
<dbReference type="InterPro" id="IPR050222">
    <property type="entry name" value="MATE_MdtK"/>
</dbReference>
<feature type="transmembrane region" description="Helical" evidence="10">
    <location>
        <begin position="24"/>
        <end position="41"/>
    </location>
</feature>
<keyword evidence="8 10" id="KW-0472">Membrane</keyword>
<feature type="transmembrane region" description="Helical" evidence="10">
    <location>
        <begin position="147"/>
        <end position="168"/>
    </location>
</feature>
<dbReference type="InterPro" id="IPR002528">
    <property type="entry name" value="MATE_fam"/>
</dbReference>
<feature type="transmembrane region" description="Helical" evidence="10">
    <location>
        <begin position="388"/>
        <end position="406"/>
    </location>
</feature>
<feature type="transmembrane region" description="Helical" evidence="10">
    <location>
        <begin position="442"/>
        <end position="463"/>
    </location>
</feature>
<keyword evidence="12" id="KW-1185">Reference proteome</keyword>
<evidence type="ECO:0000256" key="7">
    <source>
        <dbReference type="ARBA" id="ARBA00023065"/>
    </source>
</evidence>
<dbReference type="Proteomes" id="UP001370348">
    <property type="component" value="Chromosome"/>
</dbReference>
<reference evidence="11 12" key="1">
    <citation type="submission" date="2021-12" db="EMBL/GenBank/DDBJ databases">
        <title>Discovery of the Pendulisporaceae a myxobacterial family with distinct sporulation behavior and unique specialized metabolism.</title>
        <authorList>
            <person name="Garcia R."/>
            <person name="Popoff A."/>
            <person name="Bader C.D."/>
            <person name="Loehr J."/>
            <person name="Walesch S."/>
            <person name="Walt C."/>
            <person name="Boldt J."/>
            <person name="Bunk B."/>
            <person name="Haeckl F.J.F.P.J."/>
            <person name="Gunesch A.P."/>
            <person name="Birkelbach J."/>
            <person name="Nuebel U."/>
            <person name="Pietschmann T."/>
            <person name="Bach T."/>
            <person name="Mueller R."/>
        </authorList>
    </citation>
    <scope>NUCLEOTIDE SEQUENCE [LARGE SCALE GENOMIC DNA]</scope>
    <source>
        <strain evidence="11 12">MSr11954</strain>
    </source>
</reference>
<keyword evidence="2" id="KW-0813">Transport</keyword>
<dbReference type="RefSeq" id="WP_394823380.1">
    <property type="nucleotide sequence ID" value="NZ_CP089984.1"/>
</dbReference>
<feature type="transmembrane region" description="Helical" evidence="10">
    <location>
        <begin position="175"/>
        <end position="197"/>
    </location>
</feature>
<keyword evidence="6 10" id="KW-1133">Transmembrane helix</keyword>
<comment type="subcellular location">
    <subcellularLocation>
        <location evidence="1">Cell membrane</location>
        <topology evidence="1">Multi-pass membrane protein</topology>
    </subcellularLocation>
</comment>
<evidence type="ECO:0000313" key="12">
    <source>
        <dbReference type="Proteomes" id="UP001370348"/>
    </source>
</evidence>
<feature type="transmembrane region" description="Helical" evidence="10">
    <location>
        <begin position="209"/>
        <end position="229"/>
    </location>
</feature>
<evidence type="ECO:0000256" key="9">
    <source>
        <dbReference type="ARBA" id="ARBA00031636"/>
    </source>
</evidence>
<feature type="transmembrane region" description="Helical" evidence="10">
    <location>
        <begin position="347"/>
        <end position="368"/>
    </location>
</feature>
<feature type="transmembrane region" description="Helical" evidence="10">
    <location>
        <begin position="250"/>
        <end position="273"/>
    </location>
</feature>
<feature type="transmembrane region" description="Helical" evidence="10">
    <location>
        <begin position="413"/>
        <end position="436"/>
    </location>
</feature>
<dbReference type="Pfam" id="PF01554">
    <property type="entry name" value="MatE"/>
    <property type="match status" value="2"/>
</dbReference>
<evidence type="ECO:0000256" key="1">
    <source>
        <dbReference type="ARBA" id="ARBA00004651"/>
    </source>
</evidence>
<evidence type="ECO:0000256" key="4">
    <source>
        <dbReference type="ARBA" id="ARBA00022475"/>
    </source>
</evidence>
<dbReference type="InterPro" id="IPR048279">
    <property type="entry name" value="MdtK-like"/>
</dbReference>
<feature type="transmembrane region" description="Helical" evidence="10">
    <location>
        <begin position="61"/>
        <end position="83"/>
    </location>
</feature>
<dbReference type="PANTHER" id="PTHR43298:SF2">
    <property type="entry name" value="FMN_FAD EXPORTER YEEO-RELATED"/>
    <property type="match status" value="1"/>
</dbReference>
<evidence type="ECO:0000313" key="11">
    <source>
        <dbReference type="EMBL" id="WXB13765.1"/>
    </source>
</evidence>
<keyword evidence="7" id="KW-0406">Ion transport</keyword>
<dbReference type="PANTHER" id="PTHR43298">
    <property type="entry name" value="MULTIDRUG RESISTANCE PROTEIN NORM-RELATED"/>
    <property type="match status" value="1"/>
</dbReference>
<feature type="transmembrane region" description="Helical" evidence="10">
    <location>
        <begin position="104"/>
        <end position="127"/>
    </location>
</feature>
<keyword evidence="3" id="KW-0050">Antiport</keyword>
<dbReference type="NCBIfam" id="TIGR00797">
    <property type="entry name" value="matE"/>
    <property type="match status" value="1"/>
</dbReference>
<name>A0ABZ2LTU8_9BACT</name>
<proteinExistence type="predicted"/>
<evidence type="ECO:0000256" key="8">
    <source>
        <dbReference type="ARBA" id="ARBA00023136"/>
    </source>
</evidence>